<dbReference type="Pfam" id="PF02368">
    <property type="entry name" value="Big_2"/>
    <property type="match status" value="1"/>
</dbReference>
<organism evidence="4 5">
    <name type="scientific">Bacillus kandeliae</name>
    <dbReference type="NCBI Taxonomy" id="3129297"/>
    <lineage>
        <taxon>Bacteria</taxon>
        <taxon>Bacillati</taxon>
        <taxon>Bacillota</taxon>
        <taxon>Bacilli</taxon>
        <taxon>Bacillales</taxon>
        <taxon>Bacillaceae</taxon>
        <taxon>Bacillus</taxon>
    </lineage>
</organism>
<dbReference type="Pfam" id="PF00395">
    <property type="entry name" value="SLH"/>
    <property type="match status" value="3"/>
</dbReference>
<dbReference type="Gene3D" id="2.60.40.1080">
    <property type="match status" value="1"/>
</dbReference>
<dbReference type="PROSITE" id="PS51272">
    <property type="entry name" value="SLH"/>
    <property type="match status" value="2"/>
</dbReference>
<proteinExistence type="predicted"/>
<dbReference type="InterPro" id="IPR008964">
    <property type="entry name" value="Invasin/intimin_cell_adhesion"/>
</dbReference>
<evidence type="ECO:0000256" key="1">
    <source>
        <dbReference type="ARBA" id="ARBA00022729"/>
    </source>
</evidence>
<accession>A0ABZ2N6I3</accession>
<dbReference type="SUPFAM" id="SSF49373">
    <property type="entry name" value="Invasin/intimin cell-adhesion fragments"/>
    <property type="match status" value="2"/>
</dbReference>
<dbReference type="InterPro" id="IPR003343">
    <property type="entry name" value="Big_2"/>
</dbReference>
<dbReference type="InterPro" id="IPR014755">
    <property type="entry name" value="Cu-Rt/internalin_Ig-like"/>
</dbReference>
<dbReference type="Proteomes" id="UP001387364">
    <property type="component" value="Chromosome"/>
</dbReference>
<dbReference type="InterPro" id="IPR013783">
    <property type="entry name" value="Ig-like_fold"/>
</dbReference>
<keyword evidence="1 2" id="KW-0732">Signal</keyword>
<gene>
    <name evidence="4" type="ORF">WDJ61_17005</name>
</gene>
<feature type="chain" id="PRO_5046803049" evidence="2">
    <location>
        <begin position="31"/>
        <end position="802"/>
    </location>
</feature>
<dbReference type="SMART" id="SM00635">
    <property type="entry name" value="BID_2"/>
    <property type="match status" value="1"/>
</dbReference>
<evidence type="ECO:0000313" key="4">
    <source>
        <dbReference type="EMBL" id="WXB92902.1"/>
    </source>
</evidence>
<evidence type="ECO:0000313" key="5">
    <source>
        <dbReference type="Proteomes" id="UP001387364"/>
    </source>
</evidence>
<feature type="signal peptide" evidence="2">
    <location>
        <begin position="1"/>
        <end position="30"/>
    </location>
</feature>
<dbReference type="RefSeq" id="WP_338751890.1">
    <property type="nucleotide sequence ID" value="NZ_CP147404.1"/>
</dbReference>
<feature type="domain" description="SLH" evidence="3">
    <location>
        <begin position="86"/>
        <end position="149"/>
    </location>
</feature>
<reference evidence="4 5" key="1">
    <citation type="submission" date="2024-02" db="EMBL/GenBank/DDBJ databases">
        <title>Seven novel Bacillus-like species.</title>
        <authorList>
            <person name="Liu G."/>
        </authorList>
    </citation>
    <scope>NUCLEOTIDE SEQUENCE [LARGE SCALE GENOMIC DNA]</scope>
    <source>
        <strain evidence="4 5">FJAT-52991</strain>
    </source>
</reference>
<keyword evidence="5" id="KW-1185">Reference proteome</keyword>
<name>A0ABZ2N6I3_9BACI</name>
<dbReference type="InterPro" id="IPR001119">
    <property type="entry name" value="SLH_dom"/>
</dbReference>
<feature type="domain" description="SLH" evidence="3">
    <location>
        <begin position="27"/>
        <end position="85"/>
    </location>
</feature>
<dbReference type="EMBL" id="CP147404">
    <property type="protein sequence ID" value="WXB92902.1"/>
    <property type="molecule type" value="Genomic_DNA"/>
</dbReference>
<dbReference type="Gene3D" id="2.60.40.10">
    <property type="entry name" value="Immunoglobulins"/>
    <property type="match status" value="1"/>
</dbReference>
<evidence type="ECO:0000259" key="3">
    <source>
        <dbReference type="PROSITE" id="PS51272"/>
    </source>
</evidence>
<dbReference type="Gene3D" id="2.60.40.1220">
    <property type="match status" value="1"/>
</dbReference>
<protein>
    <submittedName>
        <fullName evidence="4">S-layer homology domain-containing protein</fullName>
    </submittedName>
</protein>
<sequence length="802" mass="84533">MGFQAKSYRKFIAASATATLVATAVTPAFAAGFTDVNDRVKDAVNYLVDNEIAKGTSDTTFGTYNEIIRADAAVMIANALKLDTTNAPDAGFTDVPARAKGAVNALKAAGILNGKTETKFGANDNLTRGEMAIIITRAYKLDGEGTNHSFSDVGKNYTAAVNALLKNKITSGKTDTTFGTADNINRGDFAVFLYRAETLEVADVAIESVAAMNPTSAKVTFSKPVDKLDKANVAVANKATGQKQLIKSITLSEDKKSATVEFYESVKANQTYTFDVTMGTDKLASELVVGSLKPAEILVEDQTVVAGQATPIKYVIKDENGVDVTANYPANAQGLSFESPAQSAISNGVITLQEGLTTTVKVVYKENDKVVAESKTATISANKEVPTTLSNWTVAAAKPNFADANYKQNTVVHAGDSMKIFTQVKDQFGLEITNPTVEFESLNTGVAVVDKSTGQITVMGTGKAPIKVTVKNGDKVAFTQTIELDVREAVAIKEVKLDQSALTLSTNDQTGLNVKATVLDQFGNPMVNQEVKTTVKDSKTDVVADASVTTDDKGVATINVKAKDAAAAGKYVVEIKAGEVKTELAVELKAPGAFAHYDVRGLANELDINTKDAKNKMTVSTLSVDNSGLAIQEETGATVVVKDKDGKALAADSTKVGVAGNVITLGKDAKAGEEYTVEVTLDKKVIKTHTFKVVDTTEQAKIEFTSTTVNLKSTDSFNNAIANIIKLDGATVAAGEVTGVTVVSSDSGVVETDANGTPTKLTKGSTTVFVKEIEVTKMVNGNPVKSTVKIDPVFKLTVNVTE</sequence>
<evidence type="ECO:0000256" key="2">
    <source>
        <dbReference type="SAM" id="SignalP"/>
    </source>
</evidence>